<evidence type="ECO:0000259" key="1">
    <source>
        <dbReference type="Pfam" id="PF13392"/>
    </source>
</evidence>
<dbReference type="GeneID" id="5176624"/>
<dbReference type="SUPFAM" id="SSF54060">
    <property type="entry name" value="His-Me finger endonucleases"/>
    <property type="match status" value="1"/>
</dbReference>
<dbReference type="InterPro" id="IPR044925">
    <property type="entry name" value="His-Me_finger_sf"/>
</dbReference>
<reference evidence="2 3" key="1">
    <citation type="journal article" date="2002" name="Genetika">
        <title>Phenogenetic characterization of a group of giant Phi KZ-like bacteriophages of Pseudomonas aeruginosa].</title>
        <authorList>
            <person name="Burkal'tseva M.V."/>
            <person name="Krylov V.N."/>
            <person name="Pleteneva E.A."/>
            <person name="Shaburova O.V."/>
            <person name="Krylov S.V."/>
            <person name="Volckaert G."/>
            <person name="Sykilinda N.N."/>
            <person name="Kurochkina L.P."/>
            <person name="Mesyanzhinov V.V."/>
        </authorList>
    </citation>
    <scope>NUCLEOTIDE SEQUENCE [LARGE SCALE GENOMIC DNA]</scope>
</reference>
<dbReference type="RefSeq" id="YP_418218.1">
    <property type="nucleotide sequence ID" value="NC_007623.1"/>
</dbReference>
<dbReference type="Proteomes" id="UP000001239">
    <property type="component" value="Segment"/>
</dbReference>
<evidence type="ECO:0000313" key="3">
    <source>
        <dbReference type="Proteomes" id="UP000001239"/>
    </source>
</evidence>
<evidence type="ECO:0000313" key="2">
    <source>
        <dbReference type="EMBL" id="CAG27279.1"/>
    </source>
</evidence>
<dbReference type="KEGG" id="vg:5176624"/>
<proteinExistence type="predicted"/>
<accession>Q2Z0P6</accession>
<dbReference type="InterPro" id="IPR003615">
    <property type="entry name" value="HNH_nuc"/>
</dbReference>
<reference evidence="2 3" key="2">
    <citation type="journal article" date="2003" name="Res. Microbiol.">
        <title>Myoviridae bacteriophages of Pseudomonas aeruginosa: a long and complex evolutionary pathway.</title>
        <authorList>
            <person name="Krylov V.N."/>
            <person name="Pleteneva E.A."/>
            <person name="Bourkalsteva M.V."/>
            <person name="Shaburova O.V."/>
            <person name="Volckaert G."/>
            <person name="Sykilinda N.N."/>
            <person name="Kurochkina L.P."/>
            <person name="Mesyanzhinov V.V."/>
        </authorList>
    </citation>
    <scope>NUCLEOTIDE SEQUENCE [LARGE SCALE GENOMIC DNA]</scope>
</reference>
<protein>
    <recommendedName>
        <fullName evidence="1">HNH nuclease domain-containing protein</fullName>
    </recommendedName>
</protein>
<feature type="domain" description="HNH nuclease" evidence="1">
    <location>
        <begin position="161"/>
        <end position="207"/>
    </location>
</feature>
<organism evidence="2 3">
    <name type="scientific">Pseudomonas phage EL</name>
    <dbReference type="NCBI Taxonomy" id="273133"/>
    <lineage>
        <taxon>Viruses</taxon>
        <taxon>Duplodnaviria</taxon>
        <taxon>Heunggongvirae</taxon>
        <taxon>Uroviricota</taxon>
        <taxon>Caudoviricetes</taxon>
        <taxon>Chimalliviridae</taxon>
        <taxon>Elvirus</taxon>
        <taxon>Elvirus EL</taxon>
    </lineage>
</organism>
<dbReference type="EMBL" id="AJ697969">
    <property type="protein sequence ID" value="CAG27279.1"/>
    <property type="molecule type" value="Genomic_DNA"/>
</dbReference>
<reference evidence="2 3" key="3">
    <citation type="journal article" date="2004" name="Bioinformatics">
        <title>PHIRE, a deterministic approach to reveal regulatory elements in bacteriophage genomes.</title>
        <authorList>
            <person name="Lavigne R."/>
            <person name="Sun W.D."/>
            <person name="Volckaert G."/>
        </authorList>
    </citation>
    <scope>NUCLEOTIDE SEQUENCE [LARGE SCALE GENOMIC DNA]</scope>
</reference>
<name>Q2Z0P6_9CAUD</name>
<dbReference type="Gene3D" id="3.90.75.20">
    <property type="match status" value="1"/>
</dbReference>
<keyword evidence="3" id="KW-1185">Reference proteome</keyword>
<sequence>MLTCFGKKYVLSTTNTVYNVTDKTDVPVHRMTDGNTFFIARGDENELVKIKLGLMILHGEGKFHLPLSEWEQVKVGFLDDDTGNFAADNLYLVYPEEGIPYPELSGYYYIPGFELNAINRDGVVYRTVRKNLYPPYLGGNTVPNSFYPFVRLDVVSGDERKYVHRLLAETFGKPPKGYPKLLVDHNDGNKMNFKLFNLIWVTAKDNSFKAYNNQEARADNNPLEVFDRELGQVFKYVSQNEFARTMEVDSWCISLVLKRPRSVYKNRYVLRRKGDTRDFQEIWDYKPPVGKKILARNVFTGEITVYNSLAEASRATQVGTTGILTSLSNTNPRSAFKDLQFKRESDETPWPDLNEYELECIRRKMHPATAVYEMFDSVTQETSIVYGVDAVTRITGANPRTVIVCAREGKLLHSRYRFKKLTR</sequence>
<dbReference type="OrthoDB" id="21336at10239"/>
<dbReference type="Pfam" id="PF13392">
    <property type="entry name" value="HNH_3"/>
    <property type="match status" value="1"/>
</dbReference>
<reference evidence="2 3" key="4">
    <citation type="journal article" date="2005" name="J. Mol. Biol.">
        <title>Genome comparison of Pseudomonas aeruginosa large phages.</title>
        <authorList>
            <person name="Hertveldt K."/>
            <person name="Lavigne R."/>
            <person name="Pleteneva E."/>
            <person name="Sernova N."/>
            <person name="Kurochkina L."/>
            <person name="Korchevskii R."/>
            <person name="Robben J."/>
            <person name="Mesyanzhinov V."/>
            <person name="Krylov V.N."/>
            <person name="Volckaert G."/>
        </authorList>
    </citation>
    <scope>NUCLEOTIDE SEQUENCE</scope>
</reference>